<protein>
    <submittedName>
        <fullName evidence="4">RND membrane fusion protein</fullName>
    </submittedName>
</protein>
<organism evidence="4">
    <name type="scientific">Hydrogenovibrio crunogenus (strain DSM 25203 / XCL-2)</name>
    <name type="common">Thiomicrospira crunogena</name>
    <dbReference type="NCBI Taxonomy" id="317025"/>
    <lineage>
        <taxon>Bacteria</taxon>
        <taxon>Pseudomonadati</taxon>
        <taxon>Pseudomonadota</taxon>
        <taxon>Gammaproteobacteria</taxon>
        <taxon>Thiotrichales</taxon>
        <taxon>Piscirickettsiaceae</taxon>
        <taxon>Hydrogenovibrio</taxon>
    </lineage>
</organism>
<dbReference type="Pfam" id="PF25973">
    <property type="entry name" value="BSH_CzcB"/>
    <property type="match status" value="1"/>
</dbReference>
<name>Q31JR9_HYDCU</name>
<dbReference type="eggNOG" id="COG0845">
    <property type="taxonomic scope" value="Bacteria"/>
</dbReference>
<dbReference type="PANTHER" id="PTHR30097:SF4">
    <property type="entry name" value="SLR6042 PROTEIN"/>
    <property type="match status" value="1"/>
</dbReference>
<dbReference type="Pfam" id="PF25954">
    <property type="entry name" value="Beta-barrel_RND_2"/>
    <property type="match status" value="1"/>
</dbReference>
<feature type="domain" description="CzcB-like barrel-sandwich hybrid" evidence="3">
    <location>
        <begin position="73"/>
        <end position="221"/>
    </location>
</feature>
<dbReference type="EMBL" id="CP000109">
    <property type="protein sequence ID" value="ABB40604.1"/>
    <property type="molecule type" value="Genomic_DNA"/>
</dbReference>
<sequence length="378" mass="42017">MKFFNPPATPFLYTLLWVTSLMTPWQVQAVETLTLAPEKQAFLGIQTAPVKSLSSFPGAHYLGEAILPPDQTFLVTSPLSGMVTSVVHIHGPIKKDDVIAELQSPELLKAQKNFLNTLSDLKAAQADLNRAKRLSQNGVVSTKKYQQSEANLKKIQQIKLQQKQDLALLGMEDSAIRQLEKTHRLQPAIIQIKAPVEGELYDLNISSGQRLSTNQPIISVAQITPIVVEAKIPLKEAQQLIMEQTAQLVDSAVKGKIEYIPNFTDPMTQTVNVHIEFDNQDKLLRPGQMVQLNFIFEQQDGGYLYQVNRDAISQYNNQDVIYLQQGNQIQVVPIDVLNFSKSQMFFKTAQPLPQNAQVIVSSTSAVKGLLDISTEGGE</sequence>
<dbReference type="GO" id="GO:0046914">
    <property type="term" value="F:transition metal ion binding"/>
    <property type="evidence" value="ECO:0007669"/>
    <property type="project" value="TreeGrafter"/>
</dbReference>
<dbReference type="Gene3D" id="2.40.30.170">
    <property type="match status" value="1"/>
</dbReference>
<feature type="domain" description="CusB-like beta-barrel" evidence="2">
    <location>
        <begin position="229"/>
        <end position="294"/>
    </location>
</feature>
<dbReference type="Gene3D" id="1.10.287.470">
    <property type="entry name" value="Helix hairpin bin"/>
    <property type="match status" value="1"/>
</dbReference>
<gene>
    <name evidence="4" type="ordered locus">Tcr_0007</name>
</gene>
<dbReference type="GO" id="GO:0030288">
    <property type="term" value="C:outer membrane-bounded periplasmic space"/>
    <property type="evidence" value="ECO:0007669"/>
    <property type="project" value="TreeGrafter"/>
</dbReference>
<dbReference type="InterPro" id="IPR058792">
    <property type="entry name" value="Beta-barrel_RND_2"/>
</dbReference>
<dbReference type="InterPro" id="IPR058647">
    <property type="entry name" value="BSH_CzcB-like"/>
</dbReference>
<reference evidence="4" key="1">
    <citation type="submission" date="2006-07" db="EMBL/GenBank/DDBJ databases">
        <title>Complete sequence of Thiomicrospira crunogena XCL-2.</title>
        <authorList>
            <consortium name="US DOE Joint Genome Institute"/>
            <person name="Copeland A."/>
            <person name="Lucas S."/>
            <person name="Lapidus A."/>
            <person name="Barry K."/>
            <person name="Detter J.C."/>
            <person name="Glavina del Rio T."/>
            <person name="Hammon N."/>
            <person name="Israni S."/>
            <person name="Dalin E."/>
            <person name="Tice H."/>
            <person name="Pitluck S."/>
            <person name="Chain P."/>
            <person name="Malfatti S."/>
            <person name="Shin M."/>
            <person name="Vergez L."/>
            <person name="Schmutz J."/>
            <person name="Larimer F."/>
            <person name="Land M."/>
            <person name="Hauser L."/>
            <person name="Kyrpides N."/>
            <person name="Lykidis A."/>
            <person name="Scott K.M."/>
            <person name="Sievert S."/>
            <person name="Kerfeld C."/>
            <person name="Freyermuth S."/>
            <person name="Dobrinski K."/>
            <person name="Boller A."/>
            <person name="Fitzpatrick K."/>
            <person name="Thoma P."/>
            <person name="Moore J."/>
            <person name="Richardson P."/>
        </authorList>
    </citation>
    <scope>NUCLEOTIDE SEQUENCE</scope>
    <source>
        <strain evidence="4">XCL-2</strain>
    </source>
</reference>
<dbReference type="HOGENOM" id="CLU_018816_13_0_6"/>
<dbReference type="OrthoDB" id="5611299at2"/>
<dbReference type="InterPro" id="IPR051909">
    <property type="entry name" value="MFP_Cation_Efflux"/>
</dbReference>
<evidence type="ECO:0000259" key="3">
    <source>
        <dbReference type="Pfam" id="PF25973"/>
    </source>
</evidence>
<dbReference type="STRING" id="317025.Tcr_0007"/>
<dbReference type="GO" id="GO:0015679">
    <property type="term" value="P:plasma membrane copper ion transport"/>
    <property type="evidence" value="ECO:0007669"/>
    <property type="project" value="TreeGrafter"/>
</dbReference>
<evidence type="ECO:0000259" key="2">
    <source>
        <dbReference type="Pfam" id="PF25954"/>
    </source>
</evidence>
<dbReference type="GO" id="GO:0060003">
    <property type="term" value="P:copper ion export"/>
    <property type="evidence" value="ECO:0007669"/>
    <property type="project" value="TreeGrafter"/>
</dbReference>
<dbReference type="Gene3D" id="2.40.50.100">
    <property type="match status" value="1"/>
</dbReference>
<evidence type="ECO:0000256" key="1">
    <source>
        <dbReference type="ARBA" id="ARBA00022448"/>
    </source>
</evidence>
<dbReference type="AlphaFoldDB" id="Q31JR9"/>
<keyword evidence="1" id="KW-0813">Transport</keyword>
<dbReference type="PANTHER" id="PTHR30097">
    <property type="entry name" value="CATION EFFLUX SYSTEM PROTEIN CUSB"/>
    <property type="match status" value="1"/>
</dbReference>
<accession>Q31JR9</accession>
<evidence type="ECO:0000313" key="4">
    <source>
        <dbReference type="EMBL" id="ABB40604.1"/>
    </source>
</evidence>
<dbReference type="KEGG" id="tcx:Tcr_0007"/>
<proteinExistence type="predicted"/>
<dbReference type="SUPFAM" id="SSF111369">
    <property type="entry name" value="HlyD-like secretion proteins"/>
    <property type="match status" value="1"/>
</dbReference>